<dbReference type="Proteomes" id="UP001374579">
    <property type="component" value="Unassembled WGS sequence"/>
</dbReference>
<keyword evidence="1" id="KW-0732">Signal</keyword>
<dbReference type="Pfam" id="PF01607">
    <property type="entry name" value="CBM_14"/>
    <property type="match status" value="1"/>
</dbReference>
<protein>
    <recommendedName>
        <fullName evidence="2">Chitin-binding type-2 domain-containing protein</fullName>
    </recommendedName>
</protein>
<evidence type="ECO:0000313" key="3">
    <source>
        <dbReference type="EMBL" id="KAK7101281.1"/>
    </source>
</evidence>
<dbReference type="InterPro" id="IPR002557">
    <property type="entry name" value="Chitin-bd_dom"/>
</dbReference>
<feature type="domain" description="Chitin-binding type-2" evidence="2">
    <location>
        <begin position="82"/>
        <end position="131"/>
    </location>
</feature>
<feature type="signal peptide" evidence="1">
    <location>
        <begin position="1"/>
        <end position="21"/>
    </location>
</feature>
<accession>A0AAN9GAJ3</accession>
<dbReference type="InterPro" id="IPR036508">
    <property type="entry name" value="Chitin-bd_dom_sf"/>
</dbReference>
<name>A0AAN9GAJ3_9CAEN</name>
<organism evidence="3 4">
    <name type="scientific">Littorina saxatilis</name>
    <dbReference type="NCBI Taxonomy" id="31220"/>
    <lineage>
        <taxon>Eukaryota</taxon>
        <taxon>Metazoa</taxon>
        <taxon>Spiralia</taxon>
        <taxon>Lophotrochozoa</taxon>
        <taxon>Mollusca</taxon>
        <taxon>Gastropoda</taxon>
        <taxon>Caenogastropoda</taxon>
        <taxon>Littorinimorpha</taxon>
        <taxon>Littorinoidea</taxon>
        <taxon>Littorinidae</taxon>
        <taxon>Littorina</taxon>
    </lineage>
</organism>
<proteinExistence type="predicted"/>
<reference evidence="3 4" key="1">
    <citation type="submission" date="2024-02" db="EMBL/GenBank/DDBJ databases">
        <title>Chromosome-scale genome assembly of the rough periwinkle Littorina saxatilis.</title>
        <authorList>
            <person name="De Jode A."/>
            <person name="Faria R."/>
            <person name="Formenti G."/>
            <person name="Sims Y."/>
            <person name="Smith T.P."/>
            <person name="Tracey A."/>
            <person name="Wood J.M.D."/>
            <person name="Zagrodzka Z.B."/>
            <person name="Johannesson K."/>
            <person name="Butlin R.K."/>
            <person name="Leder E.H."/>
        </authorList>
    </citation>
    <scope>NUCLEOTIDE SEQUENCE [LARGE SCALE GENOMIC DNA]</scope>
    <source>
        <strain evidence="3">Snail1</strain>
        <tissue evidence="3">Muscle</tissue>
    </source>
</reference>
<dbReference type="SUPFAM" id="SSF57625">
    <property type="entry name" value="Invertebrate chitin-binding proteins"/>
    <property type="match status" value="1"/>
</dbReference>
<comment type="caution">
    <text evidence="3">The sequence shown here is derived from an EMBL/GenBank/DDBJ whole genome shotgun (WGS) entry which is preliminary data.</text>
</comment>
<dbReference type="AlphaFoldDB" id="A0AAN9GAJ3"/>
<keyword evidence="4" id="KW-1185">Reference proteome</keyword>
<evidence type="ECO:0000313" key="4">
    <source>
        <dbReference type="Proteomes" id="UP001374579"/>
    </source>
</evidence>
<gene>
    <name evidence="3" type="ORF">V1264_024082</name>
</gene>
<dbReference type="EMBL" id="JBAMIC010000011">
    <property type="protein sequence ID" value="KAK7101281.1"/>
    <property type="molecule type" value="Genomic_DNA"/>
</dbReference>
<dbReference type="GO" id="GO:0005576">
    <property type="term" value="C:extracellular region"/>
    <property type="evidence" value="ECO:0007669"/>
    <property type="project" value="InterPro"/>
</dbReference>
<sequence>MQVLAVVVAAVVVLSMVGVEGRTVLADNSEGGVVCPPLFEPNEDGTGCVAINQYVADEIDAARMRRQAPGETCPFCSVGVWDLYPNWSSCEKFYYCLNGDIIELDCTQIGGLFFNPTTKRCESVVQGSNNCLFPSYNLLTAAQG</sequence>
<feature type="chain" id="PRO_5042911852" description="Chitin-binding type-2 domain-containing protein" evidence="1">
    <location>
        <begin position="22"/>
        <end position="144"/>
    </location>
</feature>
<dbReference type="GO" id="GO:0008061">
    <property type="term" value="F:chitin binding"/>
    <property type="evidence" value="ECO:0007669"/>
    <property type="project" value="InterPro"/>
</dbReference>
<dbReference type="Gene3D" id="2.170.140.10">
    <property type="entry name" value="Chitin binding domain"/>
    <property type="match status" value="1"/>
</dbReference>
<evidence type="ECO:0000259" key="2">
    <source>
        <dbReference type="Pfam" id="PF01607"/>
    </source>
</evidence>
<evidence type="ECO:0000256" key="1">
    <source>
        <dbReference type="SAM" id="SignalP"/>
    </source>
</evidence>